<dbReference type="RefSeq" id="WP_190402366.1">
    <property type="nucleotide sequence ID" value="NZ_JACJQB010000006.1"/>
</dbReference>
<keyword evidence="1" id="KW-0732">Signal</keyword>
<feature type="chain" id="PRO_5046619217" evidence="1">
    <location>
        <begin position="20"/>
        <end position="132"/>
    </location>
</feature>
<evidence type="ECO:0000313" key="3">
    <source>
        <dbReference type="Proteomes" id="UP000642094"/>
    </source>
</evidence>
<accession>A0ABR7ZVR2</accession>
<feature type="signal peptide" evidence="1">
    <location>
        <begin position="1"/>
        <end position="19"/>
    </location>
</feature>
<evidence type="ECO:0000256" key="1">
    <source>
        <dbReference type="SAM" id="SignalP"/>
    </source>
</evidence>
<sequence>MMITCKFLGLFAIASGVFALNPASLNAQIAIGNAQSNQLSPAQQILQDMQQSNAPAVGGGSMQILRFTGAEVSLAPLEGLDRLFNWEIKEESGITSEKTLGDRVEEFKLNQRQRIVSDSEIFNAIDRLKREN</sequence>
<protein>
    <submittedName>
        <fullName evidence="2">Uncharacterized protein</fullName>
    </submittedName>
</protein>
<evidence type="ECO:0000313" key="2">
    <source>
        <dbReference type="EMBL" id="MBD2187483.1"/>
    </source>
</evidence>
<reference evidence="2 3" key="1">
    <citation type="journal article" date="2020" name="ISME J.">
        <title>Comparative genomics reveals insights into cyanobacterial evolution and habitat adaptation.</title>
        <authorList>
            <person name="Chen M.Y."/>
            <person name="Teng W.K."/>
            <person name="Zhao L."/>
            <person name="Hu C.X."/>
            <person name="Zhou Y.K."/>
            <person name="Han B.P."/>
            <person name="Song L.R."/>
            <person name="Shu W.S."/>
        </authorList>
    </citation>
    <scope>NUCLEOTIDE SEQUENCE [LARGE SCALE GENOMIC DNA]</scope>
    <source>
        <strain evidence="2 3">FACHB-723</strain>
    </source>
</reference>
<dbReference type="EMBL" id="JACJQB010000006">
    <property type="protein sequence ID" value="MBD2187483.1"/>
    <property type="molecule type" value="Genomic_DNA"/>
</dbReference>
<keyword evidence="3" id="KW-1185">Reference proteome</keyword>
<dbReference type="Proteomes" id="UP000642094">
    <property type="component" value="Unassembled WGS sequence"/>
</dbReference>
<proteinExistence type="predicted"/>
<gene>
    <name evidence="2" type="ORF">H6F41_04900</name>
</gene>
<organism evidence="2 3">
    <name type="scientific">Pseudanabaena mucicola FACHB-723</name>
    <dbReference type="NCBI Taxonomy" id="2692860"/>
    <lineage>
        <taxon>Bacteria</taxon>
        <taxon>Bacillati</taxon>
        <taxon>Cyanobacteriota</taxon>
        <taxon>Cyanophyceae</taxon>
        <taxon>Pseudanabaenales</taxon>
        <taxon>Pseudanabaenaceae</taxon>
        <taxon>Pseudanabaena</taxon>
    </lineage>
</organism>
<comment type="caution">
    <text evidence="2">The sequence shown here is derived from an EMBL/GenBank/DDBJ whole genome shotgun (WGS) entry which is preliminary data.</text>
</comment>
<name>A0ABR7ZVR2_9CYAN</name>